<dbReference type="InterPro" id="IPR036873">
    <property type="entry name" value="Rhodanese-like_dom_sf"/>
</dbReference>
<name>A0A0L6U9B4_9BASI</name>
<dbReference type="GO" id="GO:0051301">
    <property type="term" value="P:cell division"/>
    <property type="evidence" value="ECO:0007669"/>
    <property type="project" value="UniProtKB-KW"/>
</dbReference>
<dbReference type="GO" id="GO:0000086">
    <property type="term" value="P:G2/M transition of mitotic cell cycle"/>
    <property type="evidence" value="ECO:0007669"/>
    <property type="project" value="TreeGrafter"/>
</dbReference>
<dbReference type="OrthoDB" id="26523at2759"/>
<reference evidence="9 10" key="1">
    <citation type="submission" date="2015-08" db="EMBL/GenBank/DDBJ databases">
        <title>Next Generation Sequencing and Analysis of the Genome of Puccinia sorghi L Schw, the Causal Agent of Maize Common Rust.</title>
        <authorList>
            <person name="Rochi L."/>
            <person name="Burguener G."/>
            <person name="Darino M."/>
            <person name="Turjanski A."/>
            <person name="Kreff E."/>
            <person name="Dieguez M.J."/>
            <person name="Sacco F."/>
        </authorList>
    </citation>
    <scope>NUCLEOTIDE SEQUENCE [LARGE SCALE GENOMIC DNA]</scope>
    <source>
        <strain evidence="9 10">RO10H11247</strain>
    </source>
</reference>
<sequence length="861" mass="95797">MSSATGGYIVQHQSAGDSMCHHREQRHQPMECAQGKNAYNEPIAQVPMDTFSPTQHDSPVASPTRYIRSSPPCTPSSNPQGSRTSRENRTHVLVPSNHHHHHPVSHFKAAPFVPSSSPYYMDISPVSVHRPTAHFANGFIRAPPGAHCQSFCQDYPHPFSFPTNKSRESQDALENCPQAQYTAEPEVGDMDIDSPGYNAQAIFNDTRVQSASASPSRSTTPFRQHFGRSASEGSVGKRCRMEEDDEGHHQHPPSSSYSNRSSCRRRLSYPSIIKSFEAASSPLILQDSVNFNIQTITSNPNMHLFSPEPLSSSSMEDASPCLNALSRKTLYQAPPSASPLSAFRFPLTKPTLNCDKRPSVSRKPRWSTSSSRSDSVPCRANRSKVAQSAATLFNRHLSLSTCLDMTRLEETVKACGGINDSEVDEERANYSEDPEDRSEFELSPVPLISVRKISTSTTNSKGKRCAAPLSFNYLQPPPLNSPVPLPSPNSSLGFTFGATIQSPVGIAFSEKERAGKILPCHKTSSDGLMRISPETMDKLLEGVYDDKISSKRIVDCRFAYEYEGGHIREAINLPDKEAAQTMFLQGAAFKRGHKDVPIPSESGKPDQNGETKKFVLIFHCEYSAMRAPTVLVSFRLSLQSALPDILNHFYLSAKYLREQDRHMNMIHYPALHYPEIYILEGGFAKYFAHSPHHCKGSYVRMDDPTYRSDRQTDLNLFRTRENVFTRAKSYTYGDSSKMSKQKKDPKLTLGATRLGPQINKTLPGPMGGDIHYKENAPPARYKFMKEDDDEDDDIDLDPQASSPLYMTITAATRARRAQLKSQGRSISMLAQVERGQLLRAEDPVARKPFGSKTLLNRLALA</sequence>
<dbReference type="SMART" id="SM00450">
    <property type="entry name" value="RHOD"/>
    <property type="match status" value="1"/>
</dbReference>
<feature type="region of interest" description="Disordered" evidence="7">
    <location>
        <begin position="354"/>
        <end position="380"/>
    </location>
</feature>
<dbReference type="PRINTS" id="PR00716">
    <property type="entry name" value="MPIPHPHTASE"/>
</dbReference>
<evidence type="ECO:0000256" key="5">
    <source>
        <dbReference type="ARBA" id="ARBA00022912"/>
    </source>
</evidence>
<evidence type="ECO:0000256" key="3">
    <source>
        <dbReference type="ARBA" id="ARBA00022618"/>
    </source>
</evidence>
<dbReference type="GO" id="GO:0010971">
    <property type="term" value="P:positive regulation of G2/M transition of mitotic cell cycle"/>
    <property type="evidence" value="ECO:0007669"/>
    <property type="project" value="TreeGrafter"/>
</dbReference>
<organism evidence="9 10">
    <name type="scientific">Puccinia sorghi</name>
    <dbReference type="NCBI Taxonomy" id="27349"/>
    <lineage>
        <taxon>Eukaryota</taxon>
        <taxon>Fungi</taxon>
        <taxon>Dikarya</taxon>
        <taxon>Basidiomycota</taxon>
        <taxon>Pucciniomycotina</taxon>
        <taxon>Pucciniomycetes</taxon>
        <taxon>Pucciniales</taxon>
        <taxon>Pucciniaceae</taxon>
        <taxon>Puccinia</taxon>
    </lineage>
</organism>
<dbReference type="GO" id="GO:0110032">
    <property type="term" value="P:positive regulation of G2/MI transition of meiotic cell cycle"/>
    <property type="evidence" value="ECO:0007669"/>
    <property type="project" value="TreeGrafter"/>
</dbReference>
<dbReference type="Pfam" id="PF00581">
    <property type="entry name" value="Rhodanese"/>
    <property type="match status" value="1"/>
</dbReference>
<dbReference type="Gene3D" id="3.40.250.10">
    <property type="entry name" value="Rhodanese-like domain"/>
    <property type="match status" value="1"/>
</dbReference>
<evidence type="ECO:0000313" key="10">
    <source>
        <dbReference type="Proteomes" id="UP000037035"/>
    </source>
</evidence>
<dbReference type="SUPFAM" id="SSF52821">
    <property type="entry name" value="Rhodanese/Cell cycle control phosphatase"/>
    <property type="match status" value="1"/>
</dbReference>
<dbReference type="GO" id="GO:0004725">
    <property type="term" value="F:protein tyrosine phosphatase activity"/>
    <property type="evidence" value="ECO:0007669"/>
    <property type="project" value="UniProtKB-EC"/>
</dbReference>
<gene>
    <name evidence="9" type="ORF">VP01_843g8</name>
</gene>
<feature type="region of interest" description="Disordered" evidence="7">
    <location>
        <begin position="48"/>
        <end position="86"/>
    </location>
</feature>
<comment type="similarity">
    <text evidence="1">Belongs to the MPI phosphatase family.</text>
</comment>
<evidence type="ECO:0000259" key="8">
    <source>
        <dbReference type="PROSITE" id="PS50206"/>
    </source>
</evidence>
<dbReference type="STRING" id="27349.A0A0L6U9B4"/>
<feature type="domain" description="Rhodanese" evidence="8">
    <location>
        <begin position="547"/>
        <end position="695"/>
    </location>
</feature>
<dbReference type="Proteomes" id="UP000037035">
    <property type="component" value="Unassembled WGS sequence"/>
</dbReference>
<evidence type="ECO:0000256" key="6">
    <source>
        <dbReference type="ARBA" id="ARBA00023306"/>
    </source>
</evidence>
<keyword evidence="5" id="KW-0904">Protein phosphatase</keyword>
<comment type="caution">
    <text evidence="9">The sequence shown here is derived from an EMBL/GenBank/DDBJ whole genome shotgun (WGS) entry which is preliminary data.</text>
</comment>
<evidence type="ECO:0000313" key="9">
    <source>
        <dbReference type="EMBL" id="KNZ45149.1"/>
    </source>
</evidence>
<accession>A0A0L6U9B4</accession>
<protein>
    <recommendedName>
        <fullName evidence="2">protein-tyrosine-phosphatase</fullName>
        <ecNumber evidence="2">3.1.3.48</ecNumber>
    </recommendedName>
</protein>
<feature type="compositionally biased region" description="Low complexity" evidence="7">
    <location>
        <begin position="210"/>
        <end position="223"/>
    </location>
</feature>
<dbReference type="PANTHER" id="PTHR10828:SF17">
    <property type="entry name" value="PROTEIN-TYROSINE-PHOSPHATASE"/>
    <property type="match status" value="1"/>
</dbReference>
<keyword evidence="3" id="KW-0132">Cell division</keyword>
<dbReference type="PROSITE" id="PS50206">
    <property type="entry name" value="RHODANESE_3"/>
    <property type="match status" value="1"/>
</dbReference>
<dbReference type="EC" id="3.1.3.48" evidence="2"/>
<keyword evidence="6" id="KW-0131">Cell cycle</keyword>
<dbReference type="GO" id="GO:0005634">
    <property type="term" value="C:nucleus"/>
    <property type="evidence" value="ECO:0007669"/>
    <property type="project" value="TreeGrafter"/>
</dbReference>
<dbReference type="PANTHER" id="PTHR10828">
    <property type="entry name" value="M-PHASE INDUCER PHOSPHATASE DUAL SPECIFICITY PHOSPHATASE CDC25"/>
    <property type="match status" value="1"/>
</dbReference>
<dbReference type="EMBL" id="LAVV01013982">
    <property type="protein sequence ID" value="KNZ45149.1"/>
    <property type="molecule type" value="Genomic_DNA"/>
</dbReference>
<dbReference type="InterPro" id="IPR000751">
    <property type="entry name" value="MPI_Phosphatase"/>
</dbReference>
<dbReference type="VEuPathDB" id="FungiDB:VP01_843g8"/>
<evidence type="ECO:0000256" key="2">
    <source>
        <dbReference type="ARBA" id="ARBA00013064"/>
    </source>
</evidence>
<dbReference type="InterPro" id="IPR001763">
    <property type="entry name" value="Rhodanese-like_dom"/>
</dbReference>
<keyword evidence="10" id="KW-1185">Reference proteome</keyword>
<proteinExistence type="inferred from homology"/>
<evidence type="ECO:0000256" key="7">
    <source>
        <dbReference type="SAM" id="MobiDB-lite"/>
    </source>
</evidence>
<feature type="compositionally biased region" description="Low complexity" evidence="7">
    <location>
        <begin position="366"/>
        <end position="375"/>
    </location>
</feature>
<dbReference type="GO" id="GO:0005737">
    <property type="term" value="C:cytoplasm"/>
    <property type="evidence" value="ECO:0007669"/>
    <property type="project" value="TreeGrafter"/>
</dbReference>
<keyword evidence="4" id="KW-0378">Hydrolase</keyword>
<dbReference type="AlphaFoldDB" id="A0A0L6U9B4"/>
<evidence type="ECO:0000256" key="1">
    <source>
        <dbReference type="ARBA" id="ARBA00011065"/>
    </source>
</evidence>
<evidence type="ECO:0000256" key="4">
    <source>
        <dbReference type="ARBA" id="ARBA00022801"/>
    </source>
</evidence>
<feature type="region of interest" description="Disordered" evidence="7">
    <location>
        <begin position="207"/>
        <end position="262"/>
    </location>
</feature>